<evidence type="ECO:0000313" key="2">
    <source>
        <dbReference type="EMBL" id="MST61032.1"/>
    </source>
</evidence>
<reference evidence="2 3" key="1">
    <citation type="submission" date="2019-08" db="EMBL/GenBank/DDBJ databases">
        <title>In-depth cultivation of the pig gut microbiome towards novel bacterial diversity and tailored functional studies.</title>
        <authorList>
            <person name="Wylensek D."/>
            <person name="Hitch T.C.A."/>
            <person name="Clavel T."/>
        </authorList>
    </citation>
    <scope>NUCLEOTIDE SEQUENCE [LARGE SCALE GENOMIC DNA]</scope>
    <source>
        <strain evidence="2 3">WB01_CNA04</strain>
    </source>
</reference>
<dbReference type="Proteomes" id="UP000434342">
    <property type="component" value="Unassembled WGS sequence"/>
</dbReference>
<name>A0A6N7X9S9_9ACTN</name>
<evidence type="ECO:0000313" key="3">
    <source>
        <dbReference type="Proteomes" id="UP000434342"/>
    </source>
</evidence>
<gene>
    <name evidence="2" type="ORF">FYJ69_09025</name>
</gene>
<organism evidence="2 3">
    <name type="scientific">Parafannyhessea umbonata</name>
    <dbReference type="NCBI Taxonomy" id="604330"/>
    <lineage>
        <taxon>Bacteria</taxon>
        <taxon>Bacillati</taxon>
        <taxon>Actinomycetota</taxon>
        <taxon>Coriobacteriia</taxon>
        <taxon>Coriobacteriales</taxon>
        <taxon>Atopobiaceae</taxon>
        <taxon>Parafannyhessea</taxon>
    </lineage>
</organism>
<protein>
    <submittedName>
        <fullName evidence="2">Uncharacterized protein</fullName>
    </submittedName>
</protein>
<accession>A0A6N7X9S9</accession>
<feature type="compositionally biased region" description="Low complexity" evidence="1">
    <location>
        <begin position="93"/>
        <end position="112"/>
    </location>
</feature>
<dbReference type="EMBL" id="VUND01000002">
    <property type="protein sequence ID" value="MST61032.1"/>
    <property type="molecule type" value="Genomic_DNA"/>
</dbReference>
<proteinExistence type="predicted"/>
<sequence>MLRNNRKHARTCGDCRFMTERMGVLRTHCECLEPSQSGRRVGEKDAACPLFAGHMVKPGPSLAELLGADTRRAVGELTSEKPARTGRRGTGTTGAAAAAGAPATADAAPAAADEADLAALEARAQAAEARAQALEAKAALAEARARAGRSGRASGR</sequence>
<dbReference type="AlphaFoldDB" id="A0A6N7X9S9"/>
<feature type="region of interest" description="Disordered" evidence="1">
    <location>
        <begin position="75"/>
        <end position="112"/>
    </location>
</feature>
<evidence type="ECO:0000256" key="1">
    <source>
        <dbReference type="SAM" id="MobiDB-lite"/>
    </source>
</evidence>
<comment type="caution">
    <text evidence="2">The sequence shown here is derived from an EMBL/GenBank/DDBJ whole genome shotgun (WGS) entry which is preliminary data.</text>
</comment>
<dbReference type="RefSeq" id="WP_154541926.1">
    <property type="nucleotide sequence ID" value="NZ_VUND01000002.1"/>
</dbReference>